<evidence type="ECO:0000256" key="6">
    <source>
        <dbReference type="SAM" id="Phobius"/>
    </source>
</evidence>
<feature type="transmembrane region" description="Helical" evidence="6">
    <location>
        <begin position="244"/>
        <end position="262"/>
    </location>
</feature>
<dbReference type="NCBIfam" id="NF005141">
    <property type="entry name" value="PRK06590.1"/>
    <property type="match status" value="1"/>
</dbReference>
<feature type="domain" description="NADH:quinone oxidoreductase/Mrp antiporter transmembrane" evidence="7">
    <location>
        <begin position="129"/>
        <end position="418"/>
    </location>
</feature>
<feature type="transmembrane region" description="Helical" evidence="6">
    <location>
        <begin position="203"/>
        <end position="223"/>
    </location>
</feature>
<dbReference type="PANTHER" id="PTHR42829">
    <property type="entry name" value="NADH-UBIQUINONE OXIDOREDUCTASE CHAIN 5"/>
    <property type="match status" value="1"/>
</dbReference>
<dbReference type="Pfam" id="PF00361">
    <property type="entry name" value="Proton_antipo_M"/>
    <property type="match status" value="1"/>
</dbReference>
<sequence>MASALPWFVLILPLVSAATILLATRRLGGTSAIVSVGAAVIGFLASCMIFASPETKAPEFAWIDIKPFLYVPLGVVLDQLSKTMLLVVTGVGALIHIYSLGYMRDDAGKSRYFASLSFFMFSMLGIVLANNFVMMFIFWELVGVSSYLLIGHWFERDSAADAANKAFLTNRIGDFGFMLGILMVWASTGSVVFSEIAAGMGKITTHPGFLTAAALLIFTGAMGKSAQFPLHVWLPDAMEGPTPVSALIHAATMVAAGVYMLVRVSFLIQVSPTALTVIAWIGGITALMAALIATQQNDIKRILAYSTLSQLGYMVMAVGLASGEAAMFHLFTHAFFKALLFLGAGSIIVMLHHEQNIWKMGALSGKMRITFLTFLIGTLALIGFPFTSGFFSKDAILAVAYAKSAPLFWIALFTAFLTAFYMLRLVLVVFFGKSRSEHAAHGKESPLVMTAPLLLLAIPALIAGFGFFAHNFLPVPHADDPHHVVPIFATGAMAVGVIAAFLLYRNREHDPVSVAIFRNRFYFDELYVWLIRSTQELLASISAFIDRWIIDVGGVRGASGATWGVGSLLRLVQVGNLQAYSFIFGLGIVGLIYFTVFR</sequence>
<dbReference type="EC" id="1.6.5.3" evidence="9"/>
<dbReference type="NCBIfam" id="TIGR01974">
    <property type="entry name" value="NDH_I_L"/>
    <property type="match status" value="1"/>
</dbReference>
<dbReference type="GO" id="GO:0012505">
    <property type="term" value="C:endomembrane system"/>
    <property type="evidence" value="ECO:0007669"/>
    <property type="project" value="UniProtKB-SubCell"/>
</dbReference>
<dbReference type="GO" id="GO:0008137">
    <property type="term" value="F:NADH dehydrogenase (ubiquinone) activity"/>
    <property type="evidence" value="ECO:0007669"/>
    <property type="project" value="InterPro"/>
</dbReference>
<comment type="subcellular location">
    <subcellularLocation>
        <location evidence="1">Endomembrane system</location>
        <topology evidence="1">Multi-pass membrane protein</topology>
    </subcellularLocation>
    <subcellularLocation>
        <location evidence="5">Membrane</location>
        <topology evidence="5">Multi-pass membrane protein</topology>
    </subcellularLocation>
</comment>
<dbReference type="EMBL" id="CADCTA010000010">
    <property type="protein sequence ID" value="CAA9214188.1"/>
    <property type="molecule type" value="Genomic_DNA"/>
</dbReference>
<evidence type="ECO:0000313" key="9">
    <source>
        <dbReference type="EMBL" id="CAA9214188.1"/>
    </source>
</evidence>
<feature type="transmembrane region" description="Helical" evidence="6">
    <location>
        <begin position="136"/>
        <end position="154"/>
    </location>
</feature>
<name>A0A6J4H3T5_9BACT</name>
<dbReference type="PRINTS" id="PR01435">
    <property type="entry name" value="NPOXDRDTASE5"/>
</dbReference>
<feature type="transmembrane region" description="Helical" evidence="6">
    <location>
        <begin position="327"/>
        <end position="349"/>
    </location>
</feature>
<feature type="transmembrane region" description="Helical" evidence="6">
    <location>
        <begin position="274"/>
        <end position="293"/>
    </location>
</feature>
<feature type="transmembrane region" description="Helical" evidence="6">
    <location>
        <begin position="485"/>
        <end position="505"/>
    </location>
</feature>
<evidence type="ECO:0000256" key="3">
    <source>
        <dbReference type="ARBA" id="ARBA00022989"/>
    </source>
</evidence>
<dbReference type="PRINTS" id="PR01434">
    <property type="entry name" value="NADHDHGNASE5"/>
</dbReference>
<dbReference type="InterPro" id="IPR001750">
    <property type="entry name" value="ND/Mrp_TM"/>
</dbReference>
<feature type="transmembrane region" description="Helical" evidence="6">
    <location>
        <begin position="175"/>
        <end position="197"/>
    </location>
</feature>
<evidence type="ECO:0000256" key="5">
    <source>
        <dbReference type="RuleBase" id="RU000320"/>
    </source>
</evidence>
<proteinExistence type="predicted"/>
<keyword evidence="3 6" id="KW-1133">Transmembrane helix</keyword>
<dbReference type="PANTHER" id="PTHR42829:SF2">
    <property type="entry name" value="NADH-UBIQUINONE OXIDOREDUCTASE CHAIN 5"/>
    <property type="match status" value="1"/>
</dbReference>
<feature type="transmembrane region" description="Helical" evidence="6">
    <location>
        <begin position="453"/>
        <end position="473"/>
    </location>
</feature>
<dbReference type="GO" id="GO:0016020">
    <property type="term" value="C:membrane"/>
    <property type="evidence" value="ECO:0007669"/>
    <property type="project" value="UniProtKB-SubCell"/>
</dbReference>
<dbReference type="InterPro" id="IPR001516">
    <property type="entry name" value="Proton_antipo_N"/>
</dbReference>
<accession>A0A6J4H3T5</accession>
<protein>
    <submittedName>
        <fullName evidence="9">NADH-ubiquinone oxidoreductase chain L</fullName>
        <ecNumber evidence="9">1.6.5.3</ecNumber>
    </submittedName>
</protein>
<feature type="transmembrane region" description="Helical" evidence="6">
    <location>
        <begin position="302"/>
        <end position="321"/>
    </location>
</feature>
<dbReference type="GO" id="GO:0015990">
    <property type="term" value="P:electron transport coupled proton transport"/>
    <property type="evidence" value="ECO:0007669"/>
    <property type="project" value="TreeGrafter"/>
</dbReference>
<keyword evidence="4 6" id="KW-0472">Membrane</keyword>
<evidence type="ECO:0000259" key="8">
    <source>
        <dbReference type="Pfam" id="PF00662"/>
    </source>
</evidence>
<dbReference type="InterPro" id="IPR003945">
    <property type="entry name" value="NU5C-like"/>
</dbReference>
<evidence type="ECO:0000256" key="2">
    <source>
        <dbReference type="ARBA" id="ARBA00022692"/>
    </source>
</evidence>
<evidence type="ECO:0000256" key="1">
    <source>
        <dbReference type="ARBA" id="ARBA00004127"/>
    </source>
</evidence>
<dbReference type="GO" id="GO:0042773">
    <property type="term" value="P:ATP synthesis coupled electron transport"/>
    <property type="evidence" value="ECO:0007669"/>
    <property type="project" value="InterPro"/>
</dbReference>
<dbReference type="Pfam" id="PF00662">
    <property type="entry name" value="Proton_antipo_N"/>
    <property type="match status" value="1"/>
</dbReference>
<keyword evidence="2 5" id="KW-0812">Transmembrane</keyword>
<feature type="transmembrane region" description="Helical" evidence="6">
    <location>
        <begin position="369"/>
        <end position="387"/>
    </location>
</feature>
<feature type="transmembrane region" description="Helical" evidence="6">
    <location>
        <begin position="407"/>
        <end position="432"/>
    </location>
</feature>
<evidence type="ECO:0000256" key="4">
    <source>
        <dbReference type="ARBA" id="ARBA00023136"/>
    </source>
</evidence>
<keyword evidence="9" id="KW-0830">Ubiquinone</keyword>
<feature type="transmembrane region" description="Helical" evidence="6">
    <location>
        <begin position="27"/>
        <end position="51"/>
    </location>
</feature>
<dbReference type="GO" id="GO:0003954">
    <property type="term" value="F:NADH dehydrogenase activity"/>
    <property type="evidence" value="ECO:0007669"/>
    <property type="project" value="TreeGrafter"/>
</dbReference>
<evidence type="ECO:0000259" key="7">
    <source>
        <dbReference type="Pfam" id="PF00361"/>
    </source>
</evidence>
<dbReference type="AlphaFoldDB" id="A0A6J4H3T5"/>
<reference evidence="9" key="1">
    <citation type="submission" date="2020-02" db="EMBL/GenBank/DDBJ databases">
        <authorList>
            <person name="Meier V. D."/>
        </authorList>
    </citation>
    <scope>NUCLEOTIDE SEQUENCE</scope>
    <source>
        <strain evidence="9">AVDCRST_MAG42</strain>
    </source>
</reference>
<gene>
    <name evidence="9" type="ORF">AVDCRST_MAG42-131</name>
</gene>
<organism evidence="9">
    <name type="scientific">uncultured Chthoniobacterales bacterium</name>
    <dbReference type="NCBI Taxonomy" id="1836801"/>
    <lineage>
        <taxon>Bacteria</taxon>
        <taxon>Pseudomonadati</taxon>
        <taxon>Verrucomicrobiota</taxon>
        <taxon>Spartobacteria</taxon>
        <taxon>Chthoniobacterales</taxon>
        <taxon>environmental samples</taxon>
    </lineage>
</organism>
<feature type="transmembrane region" description="Helical" evidence="6">
    <location>
        <begin position="112"/>
        <end position="130"/>
    </location>
</feature>
<keyword evidence="9" id="KW-0560">Oxidoreductase</keyword>
<feature type="transmembrane region" description="Helical" evidence="6">
    <location>
        <begin position="83"/>
        <end position="100"/>
    </location>
</feature>
<dbReference type="InterPro" id="IPR018393">
    <property type="entry name" value="NADHpl_OxRdtase_5_subgr"/>
</dbReference>
<feature type="domain" description="NADH-Ubiquinone oxidoreductase (complex I) chain 5 N-terminal" evidence="8">
    <location>
        <begin position="62"/>
        <end position="113"/>
    </location>
</feature>
<feature type="transmembrane region" description="Helical" evidence="6">
    <location>
        <begin position="577"/>
        <end position="597"/>
    </location>
</feature>
<dbReference type="Gene3D" id="1.20.5.2700">
    <property type="match status" value="1"/>
</dbReference>